<name>A0ABV5RNV7_9ACTN</name>
<dbReference type="Gene3D" id="1.10.10.10">
    <property type="entry name" value="Winged helix-like DNA-binding domain superfamily/Winged helix DNA-binding domain"/>
    <property type="match status" value="1"/>
</dbReference>
<proteinExistence type="predicted"/>
<organism evidence="1 2">
    <name type="scientific">Streptomyces yanii</name>
    <dbReference type="NCBI Taxonomy" id="78510"/>
    <lineage>
        <taxon>Bacteria</taxon>
        <taxon>Bacillati</taxon>
        <taxon>Actinomycetota</taxon>
        <taxon>Actinomycetes</taxon>
        <taxon>Kitasatosporales</taxon>
        <taxon>Streptomycetaceae</taxon>
        <taxon>Streptomyces</taxon>
    </lineage>
</organism>
<evidence type="ECO:0008006" key="3">
    <source>
        <dbReference type="Google" id="ProtNLM"/>
    </source>
</evidence>
<protein>
    <recommendedName>
        <fullName evidence="3">GntR family transcriptional regulator</fullName>
    </recommendedName>
</protein>
<dbReference type="Proteomes" id="UP001589710">
    <property type="component" value="Unassembled WGS sequence"/>
</dbReference>
<sequence length="72" mass="7727">MATSRQMLTDTVYEVVRQRVVDHHIEPGGKVNISALAQELDVSAGADKSSGQVTALITELWPRPSLAPLSSP</sequence>
<dbReference type="InterPro" id="IPR036388">
    <property type="entry name" value="WH-like_DNA-bd_sf"/>
</dbReference>
<comment type="caution">
    <text evidence="1">The sequence shown here is derived from an EMBL/GenBank/DDBJ whole genome shotgun (WGS) entry which is preliminary data.</text>
</comment>
<accession>A0ABV5RNV7</accession>
<evidence type="ECO:0000313" key="2">
    <source>
        <dbReference type="Proteomes" id="UP001589710"/>
    </source>
</evidence>
<reference evidence="1 2" key="1">
    <citation type="submission" date="2024-09" db="EMBL/GenBank/DDBJ databases">
        <authorList>
            <person name="Sun Q."/>
            <person name="Mori K."/>
        </authorList>
    </citation>
    <scope>NUCLEOTIDE SEQUENCE [LARGE SCALE GENOMIC DNA]</scope>
    <source>
        <strain evidence="1 2">JCM 3331</strain>
    </source>
</reference>
<keyword evidence="2" id="KW-1185">Reference proteome</keyword>
<gene>
    <name evidence="1" type="ORF">ACFFTL_43160</name>
</gene>
<evidence type="ECO:0000313" key="1">
    <source>
        <dbReference type="EMBL" id="MFB9578872.1"/>
    </source>
</evidence>
<dbReference type="EMBL" id="JBHMCG010000201">
    <property type="protein sequence ID" value="MFB9578872.1"/>
    <property type="molecule type" value="Genomic_DNA"/>
</dbReference>